<dbReference type="RefSeq" id="WP_345349533.1">
    <property type="nucleotide sequence ID" value="NZ_BAABHJ010000002.1"/>
</dbReference>
<accession>A0ABP8TF24</accession>
<dbReference type="Pfam" id="PF18742">
    <property type="entry name" value="DpnII-MboI"/>
    <property type="match status" value="1"/>
</dbReference>
<organism evidence="1 2">
    <name type="scientific">Actinoallomurus liliacearum</name>
    <dbReference type="NCBI Taxonomy" id="1080073"/>
    <lineage>
        <taxon>Bacteria</taxon>
        <taxon>Bacillati</taxon>
        <taxon>Actinomycetota</taxon>
        <taxon>Actinomycetes</taxon>
        <taxon>Streptosporangiales</taxon>
        <taxon>Thermomonosporaceae</taxon>
        <taxon>Actinoallomurus</taxon>
    </lineage>
</organism>
<dbReference type="Proteomes" id="UP001500212">
    <property type="component" value="Unassembled WGS sequence"/>
</dbReference>
<evidence type="ECO:0000313" key="1">
    <source>
        <dbReference type="EMBL" id="GAA4603629.1"/>
    </source>
</evidence>
<sequence>MANTQLDQLLEEIKDIESRASRIQGEQRLELSDAEIDSLISDYQSWYARALDVLPAEFEERFRGEYEGGFFSPKIKSFLQAPGDINPLFNGHDMNPLVQYWSKPFSTTFRGPLLNQRQILLEGKQKIQGPRSQSADLLIIERICRNFSEFLAPLTERSRGRTPLPMEDEYDVQDVLQGLLRIFFDDVRPEDYVPEQAGSRSRVDFLLKLEKIVVEAKMARVGLGYKEVAEQLIVDIERYKAHPDCGALVALVYDPDRRIRNRRALEHDLSRKHDGLPVYVYVVQ</sequence>
<reference evidence="2" key="1">
    <citation type="journal article" date="2019" name="Int. J. Syst. Evol. Microbiol.">
        <title>The Global Catalogue of Microorganisms (GCM) 10K type strain sequencing project: providing services to taxonomists for standard genome sequencing and annotation.</title>
        <authorList>
            <consortium name="The Broad Institute Genomics Platform"/>
            <consortium name="The Broad Institute Genome Sequencing Center for Infectious Disease"/>
            <person name="Wu L."/>
            <person name="Ma J."/>
        </authorList>
    </citation>
    <scope>NUCLEOTIDE SEQUENCE [LARGE SCALE GENOMIC DNA]</scope>
    <source>
        <strain evidence="2">JCM 17938</strain>
    </source>
</reference>
<protein>
    <recommendedName>
        <fullName evidence="3">Restriction endonuclease</fullName>
    </recommendedName>
</protein>
<name>A0ABP8TF24_9ACTN</name>
<dbReference type="EMBL" id="BAABHJ010000002">
    <property type="protein sequence ID" value="GAA4603629.1"/>
    <property type="molecule type" value="Genomic_DNA"/>
</dbReference>
<evidence type="ECO:0000313" key="2">
    <source>
        <dbReference type="Proteomes" id="UP001500212"/>
    </source>
</evidence>
<keyword evidence="2" id="KW-1185">Reference proteome</keyword>
<evidence type="ECO:0008006" key="3">
    <source>
        <dbReference type="Google" id="ProtNLM"/>
    </source>
</evidence>
<proteinExistence type="predicted"/>
<gene>
    <name evidence="1" type="ORF">GCM10023195_12130</name>
</gene>
<comment type="caution">
    <text evidence="1">The sequence shown here is derived from an EMBL/GenBank/DDBJ whole genome shotgun (WGS) entry which is preliminary data.</text>
</comment>